<dbReference type="EMBL" id="KZ293652">
    <property type="protein sequence ID" value="PBK95067.1"/>
    <property type="molecule type" value="Genomic_DNA"/>
</dbReference>
<evidence type="ECO:0000256" key="1">
    <source>
        <dbReference type="ARBA" id="ARBA00009005"/>
    </source>
</evidence>
<reference evidence="4" key="1">
    <citation type="journal article" date="2017" name="Nat. Ecol. Evol.">
        <title>Genome expansion and lineage-specific genetic innovations in the forest pathogenic fungi Armillaria.</title>
        <authorList>
            <person name="Sipos G."/>
            <person name="Prasanna A.N."/>
            <person name="Walter M.C."/>
            <person name="O'Connor E."/>
            <person name="Balint B."/>
            <person name="Krizsan K."/>
            <person name="Kiss B."/>
            <person name="Hess J."/>
            <person name="Varga T."/>
            <person name="Slot J."/>
            <person name="Riley R."/>
            <person name="Boka B."/>
            <person name="Rigling D."/>
            <person name="Barry K."/>
            <person name="Lee J."/>
            <person name="Mihaltcheva S."/>
            <person name="LaButti K."/>
            <person name="Lipzen A."/>
            <person name="Waldron R."/>
            <person name="Moloney N.M."/>
            <person name="Sperisen C."/>
            <person name="Kredics L."/>
            <person name="Vagvoelgyi C."/>
            <person name="Patrignani A."/>
            <person name="Fitzpatrick D."/>
            <person name="Nagy I."/>
            <person name="Doyle S."/>
            <person name="Anderson J.B."/>
            <person name="Grigoriev I.V."/>
            <person name="Gueldener U."/>
            <person name="Muensterkoetter M."/>
            <person name="Nagy L.G."/>
        </authorList>
    </citation>
    <scope>NUCLEOTIDE SEQUENCE [LARGE SCALE GENOMIC DNA]</scope>
    <source>
        <strain evidence="4">Ar21-2</strain>
    </source>
</reference>
<comment type="similarity">
    <text evidence="1">Belongs to the peptidase C14B family.</text>
</comment>
<organism evidence="3 4">
    <name type="scientific">Armillaria gallica</name>
    <name type="common">Bulbous honey fungus</name>
    <name type="synonym">Armillaria bulbosa</name>
    <dbReference type="NCBI Taxonomy" id="47427"/>
    <lineage>
        <taxon>Eukaryota</taxon>
        <taxon>Fungi</taxon>
        <taxon>Dikarya</taxon>
        <taxon>Basidiomycota</taxon>
        <taxon>Agaricomycotina</taxon>
        <taxon>Agaricomycetes</taxon>
        <taxon>Agaricomycetidae</taxon>
        <taxon>Agaricales</taxon>
        <taxon>Marasmiineae</taxon>
        <taxon>Physalacriaceae</taxon>
        <taxon>Armillaria</taxon>
    </lineage>
</organism>
<dbReference type="Pfam" id="PF00656">
    <property type="entry name" value="Peptidase_C14"/>
    <property type="match status" value="1"/>
</dbReference>
<dbReference type="PANTHER" id="PTHR48104:SF30">
    <property type="entry name" value="METACASPASE-1"/>
    <property type="match status" value="1"/>
</dbReference>
<feature type="domain" description="Peptidase C14 caspase" evidence="2">
    <location>
        <begin position="2"/>
        <end position="159"/>
    </location>
</feature>
<name>A0A2H3E150_ARMGA</name>
<evidence type="ECO:0000313" key="4">
    <source>
        <dbReference type="Proteomes" id="UP000217790"/>
    </source>
</evidence>
<evidence type="ECO:0000259" key="2">
    <source>
        <dbReference type="Pfam" id="PF00656"/>
    </source>
</evidence>
<evidence type="ECO:0000313" key="3">
    <source>
        <dbReference type="EMBL" id="PBK95067.1"/>
    </source>
</evidence>
<sequence>WVVLIGIDAYPGYPLRGCVSDAQLMQKYFTEDLHVPPNRIQLLLGSHEQISPEDPLYPSRTHITEMLLSLATNNEIQDGDNIIVFYSGHGSCYINEKAGLVEHGYIEAFCPIYRSSGAKSDPVPDISDRELNSILTQISRAKGHRITVILDCCHAGGVSRELPEPGARFIPVTTATTVEDMLLAGEKHLRYYPGYRSIVSEDWSRIWTPTLR</sequence>
<dbReference type="InParanoid" id="A0A2H3E150"/>
<dbReference type="OrthoDB" id="10255174at2759"/>
<dbReference type="STRING" id="47427.A0A2H3E150"/>
<keyword evidence="4" id="KW-1185">Reference proteome</keyword>
<dbReference type="Proteomes" id="UP000217790">
    <property type="component" value="Unassembled WGS sequence"/>
</dbReference>
<dbReference type="PANTHER" id="PTHR48104">
    <property type="entry name" value="METACASPASE-4"/>
    <property type="match status" value="1"/>
</dbReference>
<dbReference type="AlphaFoldDB" id="A0A2H3E150"/>
<proteinExistence type="inferred from homology"/>
<feature type="non-terminal residue" evidence="3">
    <location>
        <position position="1"/>
    </location>
</feature>
<protein>
    <recommendedName>
        <fullName evidence="2">Peptidase C14 caspase domain-containing protein</fullName>
    </recommendedName>
</protein>
<dbReference type="OMA" id="DETHEYI"/>
<dbReference type="GO" id="GO:0006508">
    <property type="term" value="P:proteolysis"/>
    <property type="evidence" value="ECO:0007669"/>
    <property type="project" value="InterPro"/>
</dbReference>
<dbReference type="Gene3D" id="3.40.50.1460">
    <property type="match status" value="1"/>
</dbReference>
<accession>A0A2H3E150</accession>
<dbReference type="GO" id="GO:0005737">
    <property type="term" value="C:cytoplasm"/>
    <property type="evidence" value="ECO:0007669"/>
    <property type="project" value="TreeGrafter"/>
</dbReference>
<dbReference type="InterPro" id="IPR050452">
    <property type="entry name" value="Metacaspase"/>
</dbReference>
<dbReference type="GO" id="GO:0004197">
    <property type="term" value="F:cysteine-type endopeptidase activity"/>
    <property type="evidence" value="ECO:0007669"/>
    <property type="project" value="InterPro"/>
</dbReference>
<gene>
    <name evidence="3" type="ORF">ARMGADRAFT_926423</name>
</gene>
<dbReference type="InterPro" id="IPR011600">
    <property type="entry name" value="Pept_C14_caspase"/>
</dbReference>